<dbReference type="EMBL" id="CAKMRJ010004445">
    <property type="protein sequence ID" value="CAH1436536.1"/>
    <property type="molecule type" value="Genomic_DNA"/>
</dbReference>
<gene>
    <name evidence="2" type="ORF">LVIROSA_LOCUS22907</name>
</gene>
<dbReference type="AlphaFoldDB" id="A0AAU9NFB8"/>
<accession>A0AAU9NFB8</accession>
<evidence type="ECO:0000256" key="1">
    <source>
        <dbReference type="SAM" id="MobiDB-lite"/>
    </source>
</evidence>
<sequence length="66" mass="7552">MTYSASVLPTVSADADGLTFNYDIFTTYKTQFLLLLQSQLSSYKLSPRRRAPLSPPRGRLSRSYFR</sequence>
<feature type="compositionally biased region" description="Low complexity" evidence="1">
    <location>
        <begin position="56"/>
        <end position="66"/>
    </location>
</feature>
<evidence type="ECO:0000313" key="2">
    <source>
        <dbReference type="EMBL" id="CAH1436536.1"/>
    </source>
</evidence>
<name>A0AAU9NFB8_9ASTR</name>
<keyword evidence="3" id="KW-1185">Reference proteome</keyword>
<comment type="caution">
    <text evidence="2">The sequence shown here is derived from an EMBL/GenBank/DDBJ whole genome shotgun (WGS) entry which is preliminary data.</text>
</comment>
<proteinExistence type="predicted"/>
<reference evidence="2 3" key="1">
    <citation type="submission" date="2022-01" db="EMBL/GenBank/DDBJ databases">
        <authorList>
            <person name="Xiong W."/>
            <person name="Schranz E."/>
        </authorList>
    </citation>
    <scope>NUCLEOTIDE SEQUENCE [LARGE SCALE GENOMIC DNA]</scope>
</reference>
<feature type="region of interest" description="Disordered" evidence="1">
    <location>
        <begin position="45"/>
        <end position="66"/>
    </location>
</feature>
<protein>
    <submittedName>
        <fullName evidence="2">Uncharacterized protein</fullName>
    </submittedName>
</protein>
<evidence type="ECO:0000313" key="3">
    <source>
        <dbReference type="Proteomes" id="UP001157418"/>
    </source>
</evidence>
<dbReference type="Proteomes" id="UP001157418">
    <property type="component" value="Unassembled WGS sequence"/>
</dbReference>
<organism evidence="2 3">
    <name type="scientific">Lactuca virosa</name>
    <dbReference type="NCBI Taxonomy" id="75947"/>
    <lineage>
        <taxon>Eukaryota</taxon>
        <taxon>Viridiplantae</taxon>
        <taxon>Streptophyta</taxon>
        <taxon>Embryophyta</taxon>
        <taxon>Tracheophyta</taxon>
        <taxon>Spermatophyta</taxon>
        <taxon>Magnoliopsida</taxon>
        <taxon>eudicotyledons</taxon>
        <taxon>Gunneridae</taxon>
        <taxon>Pentapetalae</taxon>
        <taxon>asterids</taxon>
        <taxon>campanulids</taxon>
        <taxon>Asterales</taxon>
        <taxon>Asteraceae</taxon>
        <taxon>Cichorioideae</taxon>
        <taxon>Cichorieae</taxon>
        <taxon>Lactucinae</taxon>
        <taxon>Lactuca</taxon>
    </lineage>
</organism>